<dbReference type="AlphaFoldDB" id="A0A2N1N6B4"/>
<proteinExistence type="predicted"/>
<evidence type="ECO:0000313" key="1">
    <source>
        <dbReference type="EMBL" id="PKK69427.1"/>
    </source>
</evidence>
<reference evidence="1 2" key="1">
    <citation type="submission" date="2016-04" db="EMBL/GenBank/DDBJ databases">
        <title>Genome analyses suggest a sexual origin of heterokaryosis in a supposedly ancient asexual fungus.</title>
        <authorList>
            <person name="Ropars J."/>
            <person name="Sedzielewska K."/>
            <person name="Noel J."/>
            <person name="Charron P."/>
            <person name="Farinelli L."/>
            <person name="Marton T."/>
            <person name="Kruger M."/>
            <person name="Pelin A."/>
            <person name="Brachmann A."/>
            <person name="Corradi N."/>
        </authorList>
    </citation>
    <scope>NUCLEOTIDE SEQUENCE [LARGE SCALE GENOMIC DNA]</scope>
    <source>
        <strain evidence="1 2">C2</strain>
    </source>
</reference>
<name>A0A2N1N6B4_9GLOM</name>
<organism evidence="1 2">
    <name type="scientific">Rhizophagus irregularis</name>
    <dbReference type="NCBI Taxonomy" id="588596"/>
    <lineage>
        <taxon>Eukaryota</taxon>
        <taxon>Fungi</taxon>
        <taxon>Fungi incertae sedis</taxon>
        <taxon>Mucoromycota</taxon>
        <taxon>Glomeromycotina</taxon>
        <taxon>Glomeromycetes</taxon>
        <taxon>Glomerales</taxon>
        <taxon>Glomeraceae</taxon>
        <taxon>Rhizophagus</taxon>
    </lineage>
</organism>
<evidence type="ECO:0000313" key="2">
    <source>
        <dbReference type="Proteomes" id="UP000233469"/>
    </source>
</evidence>
<dbReference type="Proteomes" id="UP000233469">
    <property type="component" value="Unassembled WGS sequence"/>
</dbReference>
<gene>
    <name evidence="1" type="ORF">RhiirC2_748430</name>
</gene>
<reference evidence="1 2" key="2">
    <citation type="submission" date="2017-10" db="EMBL/GenBank/DDBJ databases">
        <title>Extensive intraspecific genome diversity in a model arbuscular mycorrhizal fungus.</title>
        <authorList>
            <person name="Chen E.C.H."/>
            <person name="Morin E."/>
            <person name="Baudet D."/>
            <person name="Noel J."/>
            <person name="Ndikumana S."/>
            <person name="Charron P."/>
            <person name="St-Onge C."/>
            <person name="Giorgi J."/>
            <person name="Grigoriev I.V."/>
            <person name="Roux C."/>
            <person name="Martin F.M."/>
            <person name="Corradi N."/>
        </authorList>
    </citation>
    <scope>NUCLEOTIDE SEQUENCE [LARGE SCALE GENOMIC DNA]</scope>
    <source>
        <strain evidence="1 2">C2</strain>
    </source>
</reference>
<dbReference type="VEuPathDB" id="FungiDB:FUN_008077"/>
<dbReference type="EMBL" id="LLXL01000727">
    <property type="protein sequence ID" value="PKK69427.1"/>
    <property type="molecule type" value="Genomic_DNA"/>
</dbReference>
<sequence>MSGIHEYFKRTFSDIEDFLNKCDIEQFDIKIDRYLKSLEIIADYETGKRKERATLLLNKYRKTSQYLLSEI</sequence>
<protein>
    <submittedName>
        <fullName evidence="1">Uncharacterized protein</fullName>
    </submittedName>
</protein>
<comment type="caution">
    <text evidence="1">The sequence shown here is derived from an EMBL/GenBank/DDBJ whole genome shotgun (WGS) entry which is preliminary data.</text>
</comment>
<accession>A0A2N1N6B4</accession>